<dbReference type="NCBIfam" id="TIGR01256">
    <property type="entry name" value="modA"/>
    <property type="match status" value="1"/>
</dbReference>
<dbReference type="PANTHER" id="PTHR30632:SF0">
    <property type="entry name" value="SULFATE-BINDING PROTEIN"/>
    <property type="match status" value="1"/>
</dbReference>
<dbReference type="InterPro" id="IPR005950">
    <property type="entry name" value="ModA"/>
</dbReference>
<dbReference type="PIRSF" id="PIRSF004846">
    <property type="entry name" value="ModA"/>
    <property type="match status" value="1"/>
</dbReference>
<accession>A0ABT9Z3W5</accession>
<keyword evidence="3" id="KW-0732">Signal</keyword>
<sequence>MLTRYRYLLLPFLLFMLVGCTSTESVEKKSEITISAAASLKNVLEEIKVNYEKEYQITINLNFAASGMLSKQIEQGAPVDLFFSADEQHFANLVEKGMLKKEDTAPLLRNELVLIAPKESTMSAFNDIHHINKLAIGIPDTVPAGQYAKEALENLNLWQDIEGKIITAKDVRQVLSYVETGNVDAGIVYKTDAYTTDKVKVIATIDSSLHSPIIYPVGIVAKTKHFKESEKFFDYLKGENSLKLFEKYGFKVVD</sequence>
<dbReference type="PROSITE" id="PS51257">
    <property type="entry name" value="PROKAR_LIPOPROTEIN"/>
    <property type="match status" value="1"/>
</dbReference>
<evidence type="ECO:0000256" key="3">
    <source>
        <dbReference type="ARBA" id="ARBA00022729"/>
    </source>
</evidence>
<comment type="similarity">
    <text evidence="1">Belongs to the bacterial solute-binding protein ModA family.</text>
</comment>
<keyword evidence="5" id="KW-1185">Reference proteome</keyword>
<organism evidence="4 5">
    <name type="scientific">Metabacillus niabensis</name>
    <dbReference type="NCBI Taxonomy" id="324854"/>
    <lineage>
        <taxon>Bacteria</taxon>
        <taxon>Bacillati</taxon>
        <taxon>Bacillota</taxon>
        <taxon>Bacilli</taxon>
        <taxon>Bacillales</taxon>
        <taxon>Bacillaceae</taxon>
        <taxon>Metabacillus</taxon>
    </lineage>
</organism>
<dbReference type="Proteomes" id="UP001232245">
    <property type="component" value="Unassembled WGS sequence"/>
</dbReference>
<gene>
    <name evidence="4" type="ORF">J2S02_003293</name>
</gene>
<dbReference type="Gene3D" id="3.40.190.10">
    <property type="entry name" value="Periplasmic binding protein-like II"/>
    <property type="match status" value="2"/>
</dbReference>
<dbReference type="Pfam" id="PF13531">
    <property type="entry name" value="SBP_bac_11"/>
    <property type="match status" value="1"/>
</dbReference>
<name>A0ABT9Z3W5_9BACI</name>
<evidence type="ECO:0000313" key="4">
    <source>
        <dbReference type="EMBL" id="MDQ0226948.1"/>
    </source>
</evidence>
<dbReference type="SUPFAM" id="SSF53850">
    <property type="entry name" value="Periplasmic binding protein-like II"/>
    <property type="match status" value="1"/>
</dbReference>
<keyword evidence="2" id="KW-0479">Metal-binding</keyword>
<dbReference type="EMBL" id="JAUSTZ010000007">
    <property type="protein sequence ID" value="MDQ0226948.1"/>
    <property type="molecule type" value="Genomic_DNA"/>
</dbReference>
<proteinExistence type="inferred from homology"/>
<dbReference type="CDD" id="cd13537">
    <property type="entry name" value="PBP2_YvgL_like"/>
    <property type="match status" value="1"/>
</dbReference>
<comment type="caution">
    <text evidence="4">The sequence shown here is derived from an EMBL/GenBank/DDBJ whole genome shotgun (WGS) entry which is preliminary data.</text>
</comment>
<dbReference type="InterPro" id="IPR041879">
    <property type="entry name" value="YvgL-like_PBP2"/>
</dbReference>
<evidence type="ECO:0000313" key="5">
    <source>
        <dbReference type="Proteomes" id="UP001232245"/>
    </source>
</evidence>
<evidence type="ECO:0000256" key="2">
    <source>
        <dbReference type="ARBA" id="ARBA00022723"/>
    </source>
</evidence>
<dbReference type="RefSeq" id="WP_174880493.1">
    <property type="nucleotide sequence ID" value="NZ_CADEPK010000198.1"/>
</dbReference>
<protein>
    <submittedName>
        <fullName evidence="4">Molybdate transport system substrate-binding protein</fullName>
    </submittedName>
</protein>
<dbReference type="PANTHER" id="PTHR30632">
    <property type="entry name" value="MOLYBDATE-BINDING PERIPLASMIC PROTEIN"/>
    <property type="match status" value="1"/>
</dbReference>
<reference evidence="4 5" key="1">
    <citation type="submission" date="2023-07" db="EMBL/GenBank/DDBJ databases">
        <title>Genomic Encyclopedia of Type Strains, Phase IV (KMG-IV): sequencing the most valuable type-strain genomes for metagenomic binning, comparative biology and taxonomic classification.</title>
        <authorList>
            <person name="Goeker M."/>
        </authorList>
    </citation>
    <scope>NUCLEOTIDE SEQUENCE [LARGE SCALE GENOMIC DNA]</scope>
    <source>
        <strain evidence="4 5">DSM 17723</strain>
    </source>
</reference>
<evidence type="ECO:0000256" key="1">
    <source>
        <dbReference type="ARBA" id="ARBA00009175"/>
    </source>
</evidence>
<dbReference type="InterPro" id="IPR050682">
    <property type="entry name" value="ModA/WtpA"/>
</dbReference>